<evidence type="ECO:0000313" key="3">
    <source>
        <dbReference type="Proteomes" id="UP000474296"/>
    </source>
</evidence>
<reference evidence="2 3" key="1">
    <citation type="submission" date="2020-01" db="EMBL/GenBank/DDBJ databases">
        <title>Spongiivirga citrea KCTC 32990T.</title>
        <authorList>
            <person name="Wang G."/>
        </authorList>
    </citation>
    <scope>NUCLEOTIDE SEQUENCE [LARGE SCALE GENOMIC DNA]</scope>
    <source>
        <strain evidence="2 3">KCTC 32990</strain>
    </source>
</reference>
<dbReference type="EMBL" id="JAABOQ010000006">
    <property type="protein sequence ID" value="NER18492.1"/>
    <property type="molecule type" value="Genomic_DNA"/>
</dbReference>
<comment type="caution">
    <text evidence="2">The sequence shown here is derived from an EMBL/GenBank/DDBJ whole genome shotgun (WGS) entry which is preliminary data.</text>
</comment>
<name>A0A6M0CLF9_9FLAO</name>
<protein>
    <submittedName>
        <fullName evidence="2">Uncharacterized protein</fullName>
    </submittedName>
</protein>
<evidence type="ECO:0000256" key="1">
    <source>
        <dbReference type="SAM" id="Phobius"/>
    </source>
</evidence>
<organism evidence="2 3">
    <name type="scientific">Spongiivirga citrea</name>
    <dbReference type="NCBI Taxonomy" id="1481457"/>
    <lineage>
        <taxon>Bacteria</taxon>
        <taxon>Pseudomonadati</taxon>
        <taxon>Bacteroidota</taxon>
        <taxon>Flavobacteriia</taxon>
        <taxon>Flavobacteriales</taxon>
        <taxon>Flavobacteriaceae</taxon>
        <taxon>Spongiivirga</taxon>
    </lineage>
</organism>
<sequence>MKDNRNKKKNTFGVPENYFDNFQDRLFEKINGLEATPILDSIKENGDGFKIPGGYFEAVSGNILKKNEFEPKVVNLFSSRSFRYIGSIAASVLICLIGYSVFTYESGELEFEDIQAYLGNNLTDYNSYELAELLQLEADELNDLNNLNFQDETVIDYLDDQTDSYESLFDETTLNGED</sequence>
<keyword evidence="1" id="KW-0812">Transmembrane</keyword>
<dbReference type="AlphaFoldDB" id="A0A6M0CLF9"/>
<evidence type="ECO:0000313" key="2">
    <source>
        <dbReference type="EMBL" id="NER18492.1"/>
    </source>
</evidence>
<keyword evidence="3" id="KW-1185">Reference proteome</keyword>
<keyword evidence="1" id="KW-1133">Transmembrane helix</keyword>
<keyword evidence="1" id="KW-0472">Membrane</keyword>
<dbReference type="Proteomes" id="UP000474296">
    <property type="component" value="Unassembled WGS sequence"/>
</dbReference>
<accession>A0A6M0CLF9</accession>
<gene>
    <name evidence="2" type="ORF">GWK10_14835</name>
</gene>
<dbReference type="RefSeq" id="WP_164033181.1">
    <property type="nucleotide sequence ID" value="NZ_JAABOQ010000006.1"/>
</dbReference>
<feature type="transmembrane region" description="Helical" evidence="1">
    <location>
        <begin position="82"/>
        <end position="102"/>
    </location>
</feature>
<proteinExistence type="predicted"/>